<comment type="caution">
    <text evidence="3">The sequence shown here is derived from an EMBL/GenBank/DDBJ whole genome shotgun (WGS) entry which is preliminary data.</text>
</comment>
<keyword evidence="4" id="KW-1185">Reference proteome</keyword>
<protein>
    <submittedName>
        <fullName evidence="3">Uncharacterized protein</fullName>
    </submittedName>
</protein>
<gene>
    <name evidence="3" type="ORF">ACJRO7_031040</name>
</gene>
<dbReference type="PANTHER" id="PTHR34663:SF9">
    <property type="entry name" value="OS06G0637400 PROTEIN"/>
    <property type="match status" value="1"/>
</dbReference>
<sequence length="148" mass="14870">MRSTTRALHILLVLAMLSPIFVANGARPFNVMETKAPVGVACGGFFDGLSLGAIKQAGPSPGEGHKFTNSGTLGGLKDSGPSPPGEGNKLTNSGTLGGMKDSGPSPPGEGHKFSNSEMLGGIKDSGPSPPPPPPPPPNEGHKHVTGTN</sequence>
<evidence type="ECO:0000313" key="4">
    <source>
        <dbReference type="Proteomes" id="UP001634007"/>
    </source>
</evidence>
<dbReference type="InterPro" id="IPR044700">
    <property type="entry name" value="PIP2/PIPL1"/>
</dbReference>
<dbReference type="EMBL" id="JBJKBG010000008">
    <property type="protein sequence ID" value="KAL3726085.1"/>
    <property type="molecule type" value="Genomic_DNA"/>
</dbReference>
<feature type="region of interest" description="Disordered" evidence="1">
    <location>
        <begin position="52"/>
        <end position="148"/>
    </location>
</feature>
<dbReference type="Proteomes" id="UP001634007">
    <property type="component" value="Unassembled WGS sequence"/>
</dbReference>
<name>A0ABD3JFN8_EUCGL</name>
<reference evidence="3 4" key="1">
    <citation type="submission" date="2024-11" db="EMBL/GenBank/DDBJ databases">
        <title>Chromosome-level genome assembly of Eucalyptus globulus Labill. provides insights into its genome evolution.</title>
        <authorList>
            <person name="Li X."/>
        </authorList>
    </citation>
    <scope>NUCLEOTIDE SEQUENCE [LARGE SCALE GENOMIC DNA]</scope>
    <source>
        <strain evidence="3">CL2024</strain>
        <tissue evidence="3">Fresh tender leaves</tissue>
    </source>
</reference>
<proteinExistence type="predicted"/>
<feature type="chain" id="PRO_5044828179" evidence="2">
    <location>
        <begin position="26"/>
        <end position="148"/>
    </location>
</feature>
<accession>A0ABD3JFN8</accession>
<feature type="compositionally biased region" description="Pro residues" evidence="1">
    <location>
        <begin position="127"/>
        <end position="138"/>
    </location>
</feature>
<dbReference type="AlphaFoldDB" id="A0ABD3JFN8"/>
<evidence type="ECO:0000256" key="2">
    <source>
        <dbReference type="SAM" id="SignalP"/>
    </source>
</evidence>
<evidence type="ECO:0000256" key="1">
    <source>
        <dbReference type="SAM" id="MobiDB-lite"/>
    </source>
</evidence>
<keyword evidence="2" id="KW-0732">Signal</keyword>
<feature type="signal peptide" evidence="2">
    <location>
        <begin position="1"/>
        <end position="25"/>
    </location>
</feature>
<organism evidence="3 4">
    <name type="scientific">Eucalyptus globulus</name>
    <name type="common">Tasmanian blue gum</name>
    <dbReference type="NCBI Taxonomy" id="34317"/>
    <lineage>
        <taxon>Eukaryota</taxon>
        <taxon>Viridiplantae</taxon>
        <taxon>Streptophyta</taxon>
        <taxon>Embryophyta</taxon>
        <taxon>Tracheophyta</taxon>
        <taxon>Spermatophyta</taxon>
        <taxon>Magnoliopsida</taxon>
        <taxon>eudicotyledons</taxon>
        <taxon>Gunneridae</taxon>
        <taxon>Pentapetalae</taxon>
        <taxon>rosids</taxon>
        <taxon>malvids</taxon>
        <taxon>Myrtales</taxon>
        <taxon>Myrtaceae</taxon>
        <taxon>Myrtoideae</taxon>
        <taxon>Eucalypteae</taxon>
        <taxon>Eucalyptus</taxon>
    </lineage>
</organism>
<dbReference type="PANTHER" id="PTHR34663">
    <property type="entry name" value="OS06G0637400 PROTEIN"/>
    <property type="match status" value="1"/>
</dbReference>
<evidence type="ECO:0000313" key="3">
    <source>
        <dbReference type="EMBL" id="KAL3726085.1"/>
    </source>
</evidence>